<sequence>MNEQREENSMDSDPEEEEIFLTMAKVQSNKKKEETSKKSDDLQLVKYEEKENVETTTLAIKDGSMPGIVNNKNNNQLVVHEPKTKKSKKLDNSLEIEIKRRNKEFKERMLKRKLDLINYLPENPAKYYKGLPFMPGLDFYRALGDTKFNLDNLGTCIPDTMISMGKLTWLQWAPGPKENTGTNKRRDNDFVLLNYSEHLKNVEMSLYGRNPSEEDKPVVVEKKLNDSYFSVIERTLNWNTLINILNTAVSVNSIIQRFNYSRSKSSILRICVNSGSDENVNKNQGVMIANKKGLVIKEYDHRTYEIFDLKGKVIREYENRAIRIMTTLEKAFNIKMKQIVCDFQKDFKNRVWFIGIHSYLIETNMKLYKPMIKEKGEEVNTKGNTKIFGLKRCRMCKIKYSQDQINKLITTKMMYELKTHLYKRGIFKFGHLEVYKDSIETCKVCNFCYMLVVAEHELIEIEKLYAIAQGIPMDDRSKIISKISLKNENKISSDNFKNKLQQWRIMFYCKQFFDIDVEELKKVCKGTKNLSNLYLQIRIFDFITPMKLNDFNNDEKGGVFEINRMRVHYFFTDTKDVMKSFFNNTEIELRITVGINWNKPIAIASSFALQYFKLKNPEEVKEEDSQLLVQRQGLLLHFFGPKVSSEDRRSKGFSSNFQMQMTVGIKEDLKIKTENIMLYRFNDVFFPDNSYYNSDPLPVEWIEVFQENNYMDNKNKETCKKKKRGTLLDKPSDSKGKNLDTSDELSLNGSKHNSIKKTLKIYSAISNVNKDLLKDDISGIEEEKLSSTQDNFMLAIEPEKPTKKLKEPSKIEPIEEEQESQISDDQKLAKVLATVEEDEKNLNEKLRVLNKREKMITQLQSSVSKNSYRKCEKQAAQFKEENTKELEGFAYNKNKSIKTRIQMYKSYKNLKNGKIRLGREKSSNASESVSQNMSHRSRSKKLSDNSIMKSARSVKSYQKNRHESSKFNEMKERGLVSEEYDSEFNNSVSSVRMEEQNKKMVDKIIKNEMKKKKKGKPPISKNRIARNRIPKSNKTEILPKGRMSSEPRLRLQNGARLYPQNNLVILGDHYTMDKRKNRKKKKNPAKEYLKMKGHESLPVDLRKALNNKEKLNQVHLVDIYGVSGEKDIQVQKRHLNQLRSRSESVVKKRQIIL</sequence>
<dbReference type="AlphaFoldDB" id="A0AAD1UP49"/>
<evidence type="ECO:0000313" key="3">
    <source>
        <dbReference type="Proteomes" id="UP001295684"/>
    </source>
</evidence>
<evidence type="ECO:0000256" key="1">
    <source>
        <dbReference type="SAM" id="MobiDB-lite"/>
    </source>
</evidence>
<reference evidence="2" key="1">
    <citation type="submission" date="2023-07" db="EMBL/GenBank/DDBJ databases">
        <authorList>
            <consortium name="AG Swart"/>
            <person name="Singh M."/>
            <person name="Singh A."/>
            <person name="Seah K."/>
            <person name="Emmerich C."/>
        </authorList>
    </citation>
    <scope>NUCLEOTIDE SEQUENCE</scope>
    <source>
        <strain evidence="2">DP1</strain>
    </source>
</reference>
<keyword evidence="3" id="KW-1185">Reference proteome</keyword>
<name>A0AAD1UP49_EUPCR</name>
<feature type="region of interest" description="Disordered" evidence="1">
    <location>
        <begin position="916"/>
        <end position="968"/>
    </location>
</feature>
<accession>A0AAD1UP49</accession>
<gene>
    <name evidence="2" type="ORF">ECRASSUSDP1_LOCUS11818</name>
</gene>
<feature type="region of interest" description="Disordered" evidence="1">
    <location>
        <begin position="1010"/>
        <end position="1039"/>
    </location>
</feature>
<feature type="compositionally biased region" description="Polar residues" evidence="1">
    <location>
        <begin position="944"/>
        <end position="957"/>
    </location>
</feature>
<feature type="compositionally biased region" description="Polar residues" evidence="1">
    <location>
        <begin position="923"/>
        <end position="934"/>
    </location>
</feature>
<evidence type="ECO:0000313" key="2">
    <source>
        <dbReference type="EMBL" id="CAI2370505.1"/>
    </source>
</evidence>
<comment type="caution">
    <text evidence="2">The sequence shown here is derived from an EMBL/GenBank/DDBJ whole genome shotgun (WGS) entry which is preliminary data.</text>
</comment>
<feature type="region of interest" description="Disordered" evidence="1">
    <location>
        <begin position="721"/>
        <end position="749"/>
    </location>
</feature>
<feature type="compositionally biased region" description="Basic and acidic residues" evidence="1">
    <location>
        <begin position="726"/>
        <end position="740"/>
    </location>
</feature>
<organism evidence="2 3">
    <name type="scientific">Euplotes crassus</name>
    <dbReference type="NCBI Taxonomy" id="5936"/>
    <lineage>
        <taxon>Eukaryota</taxon>
        <taxon>Sar</taxon>
        <taxon>Alveolata</taxon>
        <taxon>Ciliophora</taxon>
        <taxon>Intramacronucleata</taxon>
        <taxon>Spirotrichea</taxon>
        <taxon>Hypotrichia</taxon>
        <taxon>Euplotida</taxon>
        <taxon>Euplotidae</taxon>
        <taxon>Moneuplotes</taxon>
    </lineage>
</organism>
<proteinExistence type="predicted"/>
<dbReference type="EMBL" id="CAMPGE010011688">
    <property type="protein sequence ID" value="CAI2370505.1"/>
    <property type="molecule type" value="Genomic_DNA"/>
</dbReference>
<protein>
    <submittedName>
        <fullName evidence="2">Uncharacterized protein</fullName>
    </submittedName>
</protein>
<dbReference type="Proteomes" id="UP001295684">
    <property type="component" value="Unassembled WGS sequence"/>
</dbReference>